<dbReference type="Proteomes" id="UP000293568">
    <property type="component" value="Chromosome"/>
</dbReference>
<accession>A0A4P6EWH5</accession>
<organism evidence="3 4">
    <name type="scientific">Paenibacillus protaetiae</name>
    <dbReference type="NCBI Taxonomy" id="2509456"/>
    <lineage>
        <taxon>Bacteria</taxon>
        <taxon>Bacillati</taxon>
        <taxon>Bacillota</taxon>
        <taxon>Bacilli</taxon>
        <taxon>Bacillales</taxon>
        <taxon>Paenibacillaceae</taxon>
        <taxon>Paenibacillus</taxon>
    </lineage>
</organism>
<proteinExistence type="predicted"/>
<sequence>MACINFSTANDFNVFLFSNFRLFNTSIGGRVAVGGNLDFQNQNVGVALPISTTRADLIVNGAISAVNGVNHGNTIISPTSVITAYTMTNRNNVPGQPFRDTLINFTEIQNYLQCASAGWGALVPNGTAAVAFNNITLTGTDPAFNIITLDGADVARSGVTLAGASSVNIVVPPDSTVLINVTGTSVGLGNYSVFVNGVTPSSPAAGSKIVWNFPQAAALTHGSGRYVGTILAPFAAISAAGSGELLGQLIGVSYTNFPFFTLTIVDALFTGCLPDITSCGGPSLTVTKTVEGASSFTGTPGTPIRYLVTVTNNGAIPVTNVTILDSKLGIQQSVPLIDTGESIPIVIDSEVEAGKAGTQYSNTVTVSGDQTAMISASVTITIAALPINIQLNKTASVASAVPGDQVIYTFTIVNLGNSDLLNVQLTDPAIGLSFSAPSFFEGVLTQTTFTIPAGFTAGTFENTARLTANNLPAPGFVESSESIEIVPSPIAASFRKSANVTSVLPGETIQYFFTIQNKSAGLLQSVELSDPLLDFTRQIAEISPNTTVVLNESFTVPNGTAAGTTIDNTAVLSGSFGSLTSSNTISVEGDSLLVLTKDENVEFVNPGDTIVYTIRAFNGGNTTLTDIVIFDDLAGFQTLIQSLPDGQSQDFATSVIVPQGTPSGTFITNVVVAQASGIPPVSSRVSAVVTDVPLPPAPPVPPSAPVIVVNGTVSSSTAIPGQTVTFRLEATNQSSTNARNLLLQVPLIHYTSVLEILGPGETFILSIEFTIPQGTDPGTLFTLTFIVSSITLSPQQISISVETLPFAQLSLTKTANQTEVVQGETVIFNVTGQNTGNVLLENIQFTDVAFQRESIIQRLSVGTIASSFFSTVVTETPGTVFSNTASATSNQIGKIIAADSYTVFGLLLHKQTRSSFVSIGDTIFYTVTLLNPMSIQAAGIVFRDPVSPAAAVVPGSVLLNGTPVNDSAIETGLPIPVLAPHASATVSFALKIQTEPAGGKLMNRAEASFIFAGATRQLSGTSFSNTVSVVVEEHEE</sequence>
<dbReference type="PANTHER" id="PTHR34819:SF3">
    <property type="entry name" value="CELL SURFACE PROTEIN"/>
    <property type="match status" value="1"/>
</dbReference>
<dbReference type="EMBL" id="CP035492">
    <property type="protein sequence ID" value="QAY67066.1"/>
    <property type="molecule type" value="Genomic_DNA"/>
</dbReference>
<evidence type="ECO:0000259" key="2">
    <source>
        <dbReference type="Pfam" id="PF24346"/>
    </source>
</evidence>
<feature type="domain" description="DUF7507" evidence="2">
    <location>
        <begin position="595"/>
        <end position="648"/>
    </location>
</feature>
<dbReference type="RefSeq" id="WP_129441301.1">
    <property type="nucleotide sequence ID" value="NZ_CP035492.1"/>
</dbReference>
<dbReference type="NCBIfam" id="TIGR01451">
    <property type="entry name" value="B_ant_repeat"/>
    <property type="match status" value="5"/>
</dbReference>
<dbReference type="Pfam" id="PF20597">
    <property type="entry name" value="pAdhesive_15"/>
    <property type="match status" value="1"/>
</dbReference>
<dbReference type="PANTHER" id="PTHR34819">
    <property type="entry name" value="LARGE CYSTEINE-RICH PERIPLASMIC PROTEIN OMCB"/>
    <property type="match status" value="1"/>
</dbReference>
<dbReference type="AlphaFoldDB" id="A0A4P6EWH5"/>
<gene>
    <name evidence="3" type="ORF">ET464_12325</name>
</gene>
<dbReference type="InterPro" id="IPR047589">
    <property type="entry name" value="DUF11_rpt"/>
</dbReference>
<name>A0A4P6EWH5_9BACL</name>
<evidence type="ECO:0000313" key="3">
    <source>
        <dbReference type="EMBL" id="QAY67066.1"/>
    </source>
</evidence>
<dbReference type="InterPro" id="IPR026588">
    <property type="entry name" value="Choice_anch_A"/>
</dbReference>
<dbReference type="KEGG" id="pprt:ET464_12325"/>
<feature type="domain" description="DUF7507" evidence="2">
    <location>
        <begin position="282"/>
        <end position="333"/>
    </location>
</feature>
<reference evidence="3 4" key="1">
    <citation type="submission" date="2019-01" db="EMBL/GenBank/DDBJ databases">
        <title>Genome sequencing of strain FW100M-2.</title>
        <authorList>
            <person name="Heo J."/>
            <person name="Kim S.-J."/>
            <person name="Kim J.-S."/>
            <person name="Hong S.-B."/>
            <person name="Kwon S.-W."/>
        </authorList>
    </citation>
    <scope>NUCLEOTIDE SEQUENCE [LARGE SCALE GENOMIC DNA]</scope>
    <source>
        <strain evidence="3 4">FW100M-2</strain>
    </source>
</reference>
<dbReference type="Pfam" id="PF24346">
    <property type="entry name" value="DUF7507"/>
    <property type="match status" value="3"/>
</dbReference>
<dbReference type="InterPro" id="IPR055354">
    <property type="entry name" value="DUF7507"/>
</dbReference>
<evidence type="ECO:0000259" key="1">
    <source>
        <dbReference type="Pfam" id="PF20597"/>
    </source>
</evidence>
<evidence type="ECO:0000313" key="4">
    <source>
        <dbReference type="Proteomes" id="UP000293568"/>
    </source>
</evidence>
<feature type="domain" description="Choice-of-anchor A" evidence="1">
    <location>
        <begin position="6"/>
        <end position="256"/>
    </location>
</feature>
<dbReference type="NCBIfam" id="TIGR04215">
    <property type="entry name" value="choice_anch_A"/>
    <property type="match status" value="1"/>
</dbReference>
<dbReference type="InterPro" id="IPR051172">
    <property type="entry name" value="Chlamydia_OmcB"/>
</dbReference>
<protein>
    <submittedName>
        <fullName evidence="3">Choice-of-anchor A family protein</fullName>
    </submittedName>
</protein>
<dbReference type="OrthoDB" id="2490638at2"/>
<keyword evidence="4" id="KW-1185">Reference proteome</keyword>
<feature type="domain" description="DUF7507" evidence="2">
    <location>
        <begin position="388"/>
        <end position="439"/>
    </location>
</feature>